<gene>
    <name evidence="2" type="ORF">UFOVP683_23</name>
</gene>
<feature type="compositionally biased region" description="Basic and acidic residues" evidence="1">
    <location>
        <begin position="44"/>
        <end position="53"/>
    </location>
</feature>
<reference evidence="2" key="1">
    <citation type="submission" date="2020-04" db="EMBL/GenBank/DDBJ databases">
        <authorList>
            <person name="Chiriac C."/>
            <person name="Salcher M."/>
            <person name="Ghai R."/>
            <person name="Kavagutti S V."/>
        </authorList>
    </citation>
    <scope>NUCLEOTIDE SEQUENCE</scope>
</reference>
<protein>
    <submittedName>
        <fullName evidence="2">Uncharacterized protein</fullName>
    </submittedName>
</protein>
<feature type="region of interest" description="Disordered" evidence="1">
    <location>
        <begin position="34"/>
        <end position="53"/>
    </location>
</feature>
<evidence type="ECO:0000256" key="1">
    <source>
        <dbReference type="SAM" id="MobiDB-lite"/>
    </source>
</evidence>
<sequence length="149" mass="16814">MKDKAKNLLEKLGSMDIKQYARIRALNKLSENPDISSIGYDSKTNPRIESNEKRNIGKIMRGTEEVGISPTEEGGKWKELKVKPFSGNEIPNELSLYKLSGKSPSEFKKYFRNAETGRTGLQAKREQSKAAMPSSAKTMIQKYLKIKKS</sequence>
<proteinExistence type="predicted"/>
<accession>A0A6J5NFF8</accession>
<name>A0A6J5NFF8_9CAUD</name>
<evidence type="ECO:0000313" key="2">
    <source>
        <dbReference type="EMBL" id="CAB4157432.1"/>
    </source>
</evidence>
<organism evidence="2">
    <name type="scientific">uncultured Caudovirales phage</name>
    <dbReference type="NCBI Taxonomy" id="2100421"/>
    <lineage>
        <taxon>Viruses</taxon>
        <taxon>Duplodnaviria</taxon>
        <taxon>Heunggongvirae</taxon>
        <taxon>Uroviricota</taxon>
        <taxon>Caudoviricetes</taxon>
        <taxon>Peduoviridae</taxon>
        <taxon>Maltschvirus</taxon>
        <taxon>Maltschvirus maltsch</taxon>
    </lineage>
</organism>
<dbReference type="EMBL" id="LR796653">
    <property type="protein sequence ID" value="CAB4157432.1"/>
    <property type="molecule type" value="Genomic_DNA"/>
</dbReference>